<dbReference type="EMBL" id="CAHIKZ030000313">
    <property type="protein sequence ID" value="CAE1167997.1"/>
    <property type="molecule type" value="Genomic_DNA"/>
</dbReference>
<name>A0A812B4M9_ACAPH</name>
<proteinExistence type="predicted"/>
<evidence type="ECO:0000313" key="3">
    <source>
        <dbReference type="Proteomes" id="UP000597762"/>
    </source>
</evidence>
<sequence length="206" mass="23191">MFSFSSSSSPLSLFPPLSLSLSLCNILLHLSCLFLNLFIAHQFLLSIKFSSPKLSPPAIIICSFFSLSLSLSSVPSFFHSLIFFSPRCKQFLSLVSILYFLSCSLSSFSNILLSLFLRKIPFPAFPSFFFLFHTIFLPYALPYCNAFSLFHLSFFPSFPFSNSRIPFSFSSISFFLSSPFSHSLSFVVLLSFVSLAYSLFSLIFSS</sequence>
<keyword evidence="1" id="KW-0472">Membrane</keyword>
<protein>
    <submittedName>
        <fullName evidence="2">Uncharacterized protein</fullName>
    </submittedName>
</protein>
<accession>A0A812B4M9</accession>
<feature type="transmembrane region" description="Helical" evidence="1">
    <location>
        <begin position="128"/>
        <end position="150"/>
    </location>
</feature>
<feature type="transmembrane region" description="Helical" evidence="1">
    <location>
        <begin position="184"/>
        <end position="204"/>
    </location>
</feature>
<evidence type="ECO:0000313" key="2">
    <source>
        <dbReference type="EMBL" id="CAE1167997.1"/>
    </source>
</evidence>
<organism evidence="2 3">
    <name type="scientific">Acanthosepion pharaonis</name>
    <name type="common">Pharaoh cuttlefish</name>
    <name type="synonym">Sepia pharaonis</name>
    <dbReference type="NCBI Taxonomy" id="158019"/>
    <lineage>
        <taxon>Eukaryota</taxon>
        <taxon>Metazoa</taxon>
        <taxon>Spiralia</taxon>
        <taxon>Lophotrochozoa</taxon>
        <taxon>Mollusca</taxon>
        <taxon>Cephalopoda</taxon>
        <taxon>Coleoidea</taxon>
        <taxon>Decapodiformes</taxon>
        <taxon>Sepiida</taxon>
        <taxon>Sepiina</taxon>
        <taxon>Sepiidae</taxon>
        <taxon>Acanthosepion</taxon>
    </lineage>
</organism>
<keyword evidence="3" id="KW-1185">Reference proteome</keyword>
<feature type="transmembrane region" description="Helical" evidence="1">
    <location>
        <begin position="20"/>
        <end position="45"/>
    </location>
</feature>
<reference evidence="2" key="1">
    <citation type="submission" date="2021-01" db="EMBL/GenBank/DDBJ databases">
        <authorList>
            <person name="Li R."/>
            <person name="Bekaert M."/>
        </authorList>
    </citation>
    <scope>NUCLEOTIDE SEQUENCE</scope>
    <source>
        <strain evidence="2">Farmed</strain>
    </source>
</reference>
<evidence type="ECO:0000256" key="1">
    <source>
        <dbReference type="SAM" id="Phobius"/>
    </source>
</evidence>
<dbReference type="Proteomes" id="UP000597762">
    <property type="component" value="Unassembled WGS sequence"/>
</dbReference>
<feature type="transmembrane region" description="Helical" evidence="1">
    <location>
        <begin position="57"/>
        <end position="78"/>
    </location>
</feature>
<keyword evidence="1" id="KW-1133">Transmembrane helix</keyword>
<gene>
    <name evidence="2" type="ORF">SPHA_9858</name>
</gene>
<dbReference type="AlphaFoldDB" id="A0A812B4M9"/>
<comment type="caution">
    <text evidence="2">The sequence shown here is derived from an EMBL/GenBank/DDBJ whole genome shotgun (WGS) entry which is preliminary data.</text>
</comment>
<keyword evidence="1" id="KW-0812">Transmembrane</keyword>
<feature type="transmembrane region" description="Helical" evidence="1">
    <location>
        <begin position="90"/>
        <end position="116"/>
    </location>
</feature>